<dbReference type="Gene3D" id="3.90.550.10">
    <property type="entry name" value="Spore Coat Polysaccharide Biosynthesis Protein SpsA, Chain A"/>
    <property type="match status" value="1"/>
</dbReference>
<protein>
    <submittedName>
        <fullName evidence="2">Rhamnosyltransferase</fullName>
    </submittedName>
</protein>
<name>A0A3N1XLH8_9FIRM</name>
<organism evidence="2 3">
    <name type="scientific">Mobilisporobacter senegalensis</name>
    <dbReference type="NCBI Taxonomy" id="1329262"/>
    <lineage>
        <taxon>Bacteria</taxon>
        <taxon>Bacillati</taxon>
        <taxon>Bacillota</taxon>
        <taxon>Clostridia</taxon>
        <taxon>Lachnospirales</taxon>
        <taxon>Lachnospiraceae</taxon>
        <taxon>Mobilisporobacter</taxon>
    </lineage>
</organism>
<keyword evidence="2" id="KW-0808">Transferase</keyword>
<proteinExistence type="predicted"/>
<dbReference type="GO" id="GO:0016740">
    <property type="term" value="F:transferase activity"/>
    <property type="evidence" value="ECO:0007669"/>
    <property type="project" value="UniProtKB-KW"/>
</dbReference>
<evidence type="ECO:0000259" key="1">
    <source>
        <dbReference type="Pfam" id="PF00535"/>
    </source>
</evidence>
<dbReference type="AlphaFoldDB" id="A0A3N1XLH8"/>
<feature type="domain" description="Glycosyltransferase 2-like" evidence="1">
    <location>
        <begin position="16"/>
        <end position="182"/>
    </location>
</feature>
<dbReference type="Proteomes" id="UP000273083">
    <property type="component" value="Unassembled WGS sequence"/>
</dbReference>
<sequence length="315" mass="36824">MVQEEVLSKKKYSLDLIIPSYKPDNKFYQLMRRLEKQTIKPDHIFVINTEEEFLDISRIENISNLKVIHIKKEEFDHGGTRNFGATLSNADIILFMTQDAVPADKYLIERMLEPFDNKNVAVAYGRQLANKEAGFIEQYIRTFNYPENDSIKSVKDLDTLGIKTYFCSNVCAAYKREIYNDLGGFVTKTIFNEDMIMASKVIGAGYSIGYAANAKVIHSHKYSYFQQFTRNFDLAVSQRQYKEIFENIKSETEGIRMVKSTAKYLLHKKKIHLIPDLVLQSGFKYLGFKMGYHYEKLPKWLILKFSMNKSFWKNY</sequence>
<gene>
    <name evidence="2" type="ORF">EDD66_106233</name>
</gene>
<dbReference type="CDD" id="cd00761">
    <property type="entry name" value="Glyco_tranf_GTA_type"/>
    <property type="match status" value="1"/>
</dbReference>
<dbReference type="SUPFAM" id="SSF53448">
    <property type="entry name" value="Nucleotide-diphospho-sugar transferases"/>
    <property type="match status" value="1"/>
</dbReference>
<comment type="caution">
    <text evidence="2">The sequence shown here is derived from an EMBL/GenBank/DDBJ whole genome shotgun (WGS) entry which is preliminary data.</text>
</comment>
<dbReference type="RefSeq" id="WP_123609773.1">
    <property type="nucleotide sequence ID" value="NZ_RJVG01000006.1"/>
</dbReference>
<dbReference type="InterPro" id="IPR029044">
    <property type="entry name" value="Nucleotide-diphossugar_trans"/>
</dbReference>
<reference evidence="2 3" key="1">
    <citation type="submission" date="2018-11" db="EMBL/GenBank/DDBJ databases">
        <title>Genomic Encyclopedia of Type Strains, Phase IV (KMG-IV): sequencing the most valuable type-strain genomes for metagenomic binning, comparative biology and taxonomic classification.</title>
        <authorList>
            <person name="Goeker M."/>
        </authorList>
    </citation>
    <scope>NUCLEOTIDE SEQUENCE [LARGE SCALE GENOMIC DNA]</scope>
    <source>
        <strain evidence="2 3">DSM 26537</strain>
    </source>
</reference>
<accession>A0A3N1XLH8</accession>
<evidence type="ECO:0000313" key="3">
    <source>
        <dbReference type="Proteomes" id="UP000273083"/>
    </source>
</evidence>
<dbReference type="EMBL" id="RJVG01000006">
    <property type="protein sequence ID" value="ROR27535.1"/>
    <property type="molecule type" value="Genomic_DNA"/>
</dbReference>
<dbReference type="Pfam" id="PF00535">
    <property type="entry name" value="Glycos_transf_2"/>
    <property type="match status" value="1"/>
</dbReference>
<dbReference type="InterPro" id="IPR001173">
    <property type="entry name" value="Glyco_trans_2-like"/>
</dbReference>
<keyword evidence="3" id="KW-1185">Reference proteome</keyword>
<evidence type="ECO:0000313" key="2">
    <source>
        <dbReference type="EMBL" id="ROR27535.1"/>
    </source>
</evidence>
<dbReference type="OrthoDB" id="9790005at2"/>